<dbReference type="AlphaFoldDB" id="A0A833W4E6"/>
<evidence type="ECO:0000313" key="2">
    <source>
        <dbReference type="Proteomes" id="UP000602510"/>
    </source>
</evidence>
<organism evidence="1 2">
    <name type="scientific">Phytophthora infestans</name>
    <name type="common">Potato late blight agent</name>
    <name type="synonym">Botrytis infestans</name>
    <dbReference type="NCBI Taxonomy" id="4787"/>
    <lineage>
        <taxon>Eukaryota</taxon>
        <taxon>Sar</taxon>
        <taxon>Stramenopiles</taxon>
        <taxon>Oomycota</taxon>
        <taxon>Peronosporomycetes</taxon>
        <taxon>Peronosporales</taxon>
        <taxon>Peronosporaceae</taxon>
        <taxon>Phytophthora</taxon>
    </lineage>
</organism>
<dbReference type="EMBL" id="WSZM01000852">
    <property type="protein sequence ID" value="KAF4029268.1"/>
    <property type="molecule type" value="Genomic_DNA"/>
</dbReference>
<reference evidence="1" key="1">
    <citation type="submission" date="2020-04" db="EMBL/GenBank/DDBJ databases">
        <title>Hybrid Assembly of Korean Phytophthora infestans isolates.</title>
        <authorList>
            <person name="Prokchorchik M."/>
            <person name="Lee Y."/>
            <person name="Seo J."/>
            <person name="Cho J.-H."/>
            <person name="Park Y.-E."/>
            <person name="Jang D.-C."/>
            <person name="Im J.-S."/>
            <person name="Choi J.-G."/>
            <person name="Park H.-J."/>
            <person name="Lee G.-B."/>
            <person name="Lee Y.-G."/>
            <person name="Hong S.-Y."/>
            <person name="Cho K."/>
            <person name="Sohn K.H."/>
        </authorList>
    </citation>
    <scope>NUCLEOTIDE SEQUENCE</scope>
    <source>
        <strain evidence="1">KR_1_A1</strain>
    </source>
</reference>
<dbReference type="Proteomes" id="UP000602510">
    <property type="component" value="Unassembled WGS sequence"/>
</dbReference>
<accession>A0A833W4E6</accession>
<comment type="caution">
    <text evidence="1">The sequence shown here is derived from an EMBL/GenBank/DDBJ whole genome shotgun (WGS) entry which is preliminary data.</text>
</comment>
<protein>
    <submittedName>
        <fullName evidence="1">Uncharacterized protein</fullName>
    </submittedName>
</protein>
<evidence type="ECO:0000313" key="1">
    <source>
        <dbReference type="EMBL" id="KAF4029268.1"/>
    </source>
</evidence>
<keyword evidence="2" id="KW-1185">Reference proteome</keyword>
<proteinExistence type="predicted"/>
<gene>
    <name evidence="1" type="ORF">GN244_ATG19033</name>
</gene>
<sequence length="95" mass="10351">MCNFIKSNVEQCKLARNKERCGKHAIIIDREEIIVGETNMIEEMSPQPNTPAIADAARTPAPLAIKPVEISNIDVSKVPELDESIIAPVIADSVV</sequence>
<name>A0A833W4E6_PHYIN</name>